<name>A0A151A9S0_9EURY</name>
<organism evidence="1 2">
    <name type="scientific">Halalkalicoccus paucihalophilus</name>
    <dbReference type="NCBI Taxonomy" id="1008153"/>
    <lineage>
        <taxon>Archaea</taxon>
        <taxon>Methanobacteriati</taxon>
        <taxon>Methanobacteriota</taxon>
        <taxon>Stenosarchaea group</taxon>
        <taxon>Halobacteria</taxon>
        <taxon>Halobacteriales</taxon>
        <taxon>Halococcaceae</taxon>
        <taxon>Halalkalicoccus</taxon>
    </lineage>
</organism>
<reference evidence="1 2" key="1">
    <citation type="submission" date="2016-02" db="EMBL/GenBank/DDBJ databases">
        <title>Genome sequence of Halalkalicoccus paucihalophilus DSM 24557.</title>
        <authorList>
            <person name="Poehlein A."/>
            <person name="Daniel R."/>
        </authorList>
    </citation>
    <scope>NUCLEOTIDE SEQUENCE [LARGE SCALE GENOMIC DNA]</scope>
    <source>
        <strain evidence="1 2">DSM 24557</strain>
    </source>
</reference>
<dbReference type="EMBL" id="LTAZ01000013">
    <property type="protein sequence ID" value="KYH24300.1"/>
    <property type="molecule type" value="Genomic_DNA"/>
</dbReference>
<dbReference type="OrthoDB" id="202667at2157"/>
<dbReference type="Proteomes" id="UP000075321">
    <property type="component" value="Unassembled WGS sequence"/>
</dbReference>
<sequence>MALNHELSRRHILQGISGIAAATGIVGQATSSQHRDTTVLDGNIPSNQSAWILLGEWDQSLATVIGTFHGWRTCGSTGSAGAISIVASSNEDACWRASATHTDAASEKQPVIGFERVEYSGTEYFAVKLAVTDNFNYDSGMHFSGTTHQAALQIVSGSAVSRVEELGATGRYDIINDLYAHNEATFEDGITVSGTSKFNDPVHIPSPDANNHAATKEYVDTFQDHWEQYDIVAEGGDPTGEEDVSTIVKSLDANRVMILFPPGRYRWDNEVNFEADQLVLIGLGDVWLVPSSKFPANTANRLTERMIGFGGTDGGDDLLIKNLNFDFTGSNIGTRAIRARVAGGGRIESVIIDGVADTDNGQKLISPEASAPDAILELYQVRIPDGSTSTLANTSNESTNIYIGAAHKGLLRLTDCLSFYGPNNGVRISGAETSSVIIDGGQYGNSDRCAIRHSSDGQVLLRNAHLTVDDHRSNFTNLRGVWHTGPGSFVIRNCQFTIGRIPEAGHGIRTTTGGQMHVNECYFDHEADERVFEIDRRDGTPERDYQVSFDGVYVFEQGDRPDYRINVDREDTFLRRFIYRNLSGSIGSTNTVIHVRNDNCIIEYPHITAPNARFGIRTAGGSGLEVRHGEFDVSTRDMRLEQPDVVLEGDYTLWDTEIPRLVQNGWGLNDGNPALTGDWEGNGFDGLMVLDTSTNTPYLHMLNNWIAL</sequence>
<dbReference type="AlphaFoldDB" id="A0A151A9S0"/>
<gene>
    <name evidence="1" type="ORF">HAPAU_32830</name>
</gene>
<dbReference type="InterPro" id="IPR011050">
    <property type="entry name" value="Pectin_lyase_fold/virulence"/>
</dbReference>
<dbReference type="SUPFAM" id="SSF51126">
    <property type="entry name" value="Pectin lyase-like"/>
    <property type="match status" value="1"/>
</dbReference>
<protein>
    <recommendedName>
        <fullName evidence="3">Pectate lyase superfamily protein</fullName>
    </recommendedName>
</protein>
<comment type="caution">
    <text evidence="1">The sequence shown here is derived from an EMBL/GenBank/DDBJ whole genome shotgun (WGS) entry which is preliminary data.</text>
</comment>
<dbReference type="PATRIC" id="fig|1008153.3.peg.3444"/>
<evidence type="ECO:0000313" key="2">
    <source>
        <dbReference type="Proteomes" id="UP000075321"/>
    </source>
</evidence>
<proteinExistence type="predicted"/>
<accession>A0A151A9S0</accession>
<evidence type="ECO:0000313" key="1">
    <source>
        <dbReference type="EMBL" id="KYH24300.1"/>
    </source>
</evidence>
<evidence type="ECO:0008006" key="3">
    <source>
        <dbReference type="Google" id="ProtNLM"/>
    </source>
</evidence>
<dbReference type="RefSeq" id="WP_157078505.1">
    <property type="nucleotide sequence ID" value="NZ_LTAZ01000013.1"/>
</dbReference>
<keyword evidence="2" id="KW-1185">Reference proteome</keyword>